<dbReference type="CDD" id="cd22212">
    <property type="entry name" value="NDFIP-like"/>
    <property type="match status" value="1"/>
</dbReference>
<dbReference type="FunCoup" id="R7TEL9">
    <property type="interactions" value="849"/>
</dbReference>
<dbReference type="GO" id="GO:0050699">
    <property type="term" value="F:WW domain binding"/>
    <property type="evidence" value="ECO:0007669"/>
    <property type="project" value="TreeGrafter"/>
</dbReference>
<feature type="compositionally biased region" description="Basic and acidic residues" evidence="5">
    <location>
        <begin position="82"/>
        <end position="102"/>
    </location>
</feature>
<dbReference type="OrthoDB" id="10003116at2759"/>
<keyword evidence="3 6" id="KW-1133">Transmembrane helix</keyword>
<evidence type="ECO:0000313" key="8">
    <source>
        <dbReference type="EnsemblMetazoa" id="CapteP172679"/>
    </source>
</evidence>
<dbReference type="PANTHER" id="PTHR13396:SF5">
    <property type="entry name" value="NEDD4 FAMILY INTERACTING PROTEIN"/>
    <property type="match status" value="1"/>
</dbReference>
<dbReference type="GO" id="GO:0031398">
    <property type="term" value="P:positive regulation of protein ubiquitination"/>
    <property type="evidence" value="ECO:0007669"/>
    <property type="project" value="TreeGrafter"/>
</dbReference>
<feature type="compositionally biased region" description="Acidic residues" evidence="5">
    <location>
        <begin position="40"/>
        <end position="49"/>
    </location>
</feature>
<dbReference type="EnsemblMetazoa" id="CapteT172679">
    <property type="protein sequence ID" value="CapteP172679"/>
    <property type="gene ID" value="CapteG172679"/>
</dbReference>
<feature type="transmembrane region" description="Helical" evidence="6">
    <location>
        <begin position="118"/>
        <end position="146"/>
    </location>
</feature>
<keyword evidence="4 6" id="KW-0472">Membrane</keyword>
<reference evidence="8" key="3">
    <citation type="submission" date="2015-06" db="UniProtKB">
        <authorList>
            <consortium name="EnsemblMetazoa"/>
        </authorList>
    </citation>
    <scope>IDENTIFICATION</scope>
</reference>
<sequence>MERTIRYQRLPDDEQGEAAATVPVVGVSSVTDTPPPIVSEEPESSDIESAENNAIPTTEPAIPHLPSYSVATSLPTYEEAEESKKQEAEQEEQRRLTSNDSRTVRELNGQEIELGTDALFIATFIFSFLFNWIGLLASLCLTQTIAGRMGALSGFGLSMVKWVAIVKHNNWGEGVAEADSWIWWMLIIMGLLIFVRGCLQYVRIRYQWNRFPGIRERFYFNI</sequence>
<gene>
    <name evidence="7" type="ORF">CAPTEDRAFT_172679</name>
</gene>
<evidence type="ECO:0000256" key="3">
    <source>
        <dbReference type="ARBA" id="ARBA00022989"/>
    </source>
</evidence>
<dbReference type="STRING" id="283909.R7TEL9"/>
<dbReference type="HOGENOM" id="CLU_074980_2_0_1"/>
<dbReference type="GO" id="GO:0016020">
    <property type="term" value="C:membrane"/>
    <property type="evidence" value="ECO:0007669"/>
    <property type="project" value="UniProtKB-SubCell"/>
</dbReference>
<accession>R7TEL9</accession>
<organism evidence="7">
    <name type="scientific">Capitella teleta</name>
    <name type="common">Polychaete worm</name>
    <dbReference type="NCBI Taxonomy" id="283909"/>
    <lineage>
        <taxon>Eukaryota</taxon>
        <taxon>Metazoa</taxon>
        <taxon>Spiralia</taxon>
        <taxon>Lophotrochozoa</taxon>
        <taxon>Annelida</taxon>
        <taxon>Polychaeta</taxon>
        <taxon>Sedentaria</taxon>
        <taxon>Scolecida</taxon>
        <taxon>Capitellidae</taxon>
        <taxon>Capitella</taxon>
    </lineage>
</organism>
<dbReference type="GO" id="GO:0005794">
    <property type="term" value="C:Golgi apparatus"/>
    <property type="evidence" value="ECO:0007669"/>
    <property type="project" value="TreeGrafter"/>
</dbReference>
<dbReference type="InterPro" id="IPR019325">
    <property type="entry name" value="NEDD4/Bsd2"/>
</dbReference>
<dbReference type="GO" id="GO:0048471">
    <property type="term" value="C:perinuclear region of cytoplasm"/>
    <property type="evidence" value="ECO:0007669"/>
    <property type="project" value="TreeGrafter"/>
</dbReference>
<dbReference type="GO" id="GO:0005783">
    <property type="term" value="C:endoplasmic reticulum"/>
    <property type="evidence" value="ECO:0007669"/>
    <property type="project" value="TreeGrafter"/>
</dbReference>
<dbReference type="EMBL" id="AMQN01003250">
    <property type="status" value="NOT_ANNOTATED_CDS"/>
    <property type="molecule type" value="Genomic_DNA"/>
</dbReference>
<feature type="compositionally biased region" description="Basic and acidic residues" evidence="5">
    <location>
        <begin position="1"/>
        <end position="12"/>
    </location>
</feature>
<dbReference type="GO" id="GO:0007034">
    <property type="term" value="P:vacuolar transport"/>
    <property type="evidence" value="ECO:0007669"/>
    <property type="project" value="InterPro"/>
</dbReference>
<feature type="transmembrane region" description="Helical" evidence="6">
    <location>
        <begin position="181"/>
        <end position="202"/>
    </location>
</feature>
<evidence type="ECO:0000256" key="5">
    <source>
        <dbReference type="SAM" id="MobiDB-lite"/>
    </source>
</evidence>
<protein>
    <submittedName>
        <fullName evidence="7 8">Uncharacterized protein</fullName>
    </submittedName>
</protein>
<keyword evidence="9" id="KW-1185">Reference proteome</keyword>
<evidence type="ECO:0000313" key="7">
    <source>
        <dbReference type="EMBL" id="ELT89511.1"/>
    </source>
</evidence>
<dbReference type="GO" id="GO:0006511">
    <property type="term" value="P:ubiquitin-dependent protein catabolic process"/>
    <property type="evidence" value="ECO:0007669"/>
    <property type="project" value="TreeGrafter"/>
</dbReference>
<dbReference type="OMA" id="GNDSIFF"/>
<reference evidence="7 9" key="2">
    <citation type="journal article" date="2013" name="Nature">
        <title>Insights into bilaterian evolution from three spiralian genomes.</title>
        <authorList>
            <person name="Simakov O."/>
            <person name="Marletaz F."/>
            <person name="Cho S.J."/>
            <person name="Edsinger-Gonzales E."/>
            <person name="Havlak P."/>
            <person name="Hellsten U."/>
            <person name="Kuo D.H."/>
            <person name="Larsson T."/>
            <person name="Lv J."/>
            <person name="Arendt D."/>
            <person name="Savage R."/>
            <person name="Osoegawa K."/>
            <person name="de Jong P."/>
            <person name="Grimwood J."/>
            <person name="Chapman J.A."/>
            <person name="Shapiro H."/>
            <person name="Aerts A."/>
            <person name="Otillar R.P."/>
            <person name="Terry A.Y."/>
            <person name="Boore J.L."/>
            <person name="Grigoriev I.V."/>
            <person name="Lindberg D.R."/>
            <person name="Seaver E.C."/>
            <person name="Weisblat D.A."/>
            <person name="Putnam N.H."/>
            <person name="Rokhsar D.S."/>
        </authorList>
    </citation>
    <scope>NUCLEOTIDE SEQUENCE</scope>
    <source>
        <strain evidence="7 9">I ESC-2004</strain>
    </source>
</reference>
<keyword evidence="2 6" id="KW-0812">Transmembrane</keyword>
<proteinExistence type="predicted"/>
<dbReference type="AlphaFoldDB" id="R7TEL9"/>
<feature type="region of interest" description="Disordered" evidence="5">
    <location>
        <begin position="1"/>
        <end position="102"/>
    </location>
</feature>
<dbReference type="GO" id="GO:0030001">
    <property type="term" value="P:metal ion transport"/>
    <property type="evidence" value="ECO:0007669"/>
    <property type="project" value="InterPro"/>
</dbReference>
<name>R7TEL9_CAPTE</name>
<comment type="subcellular location">
    <subcellularLocation>
        <location evidence="1">Membrane</location>
        <topology evidence="1">Multi-pass membrane protein</topology>
    </subcellularLocation>
</comment>
<evidence type="ECO:0000256" key="2">
    <source>
        <dbReference type="ARBA" id="ARBA00022692"/>
    </source>
</evidence>
<dbReference type="EMBL" id="KB311324">
    <property type="protein sequence ID" value="ELT89511.1"/>
    <property type="molecule type" value="Genomic_DNA"/>
</dbReference>
<evidence type="ECO:0000256" key="1">
    <source>
        <dbReference type="ARBA" id="ARBA00004141"/>
    </source>
</evidence>
<dbReference type="PANTHER" id="PTHR13396">
    <property type="entry name" value="NEDD4 FAMILY INTERACTING PROTEIN 1/2"/>
    <property type="match status" value="1"/>
</dbReference>
<evidence type="ECO:0000313" key="9">
    <source>
        <dbReference type="Proteomes" id="UP000014760"/>
    </source>
</evidence>
<dbReference type="Proteomes" id="UP000014760">
    <property type="component" value="Unassembled WGS sequence"/>
</dbReference>
<reference evidence="9" key="1">
    <citation type="submission" date="2012-12" db="EMBL/GenBank/DDBJ databases">
        <authorList>
            <person name="Hellsten U."/>
            <person name="Grimwood J."/>
            <person name="Chapman J.A."/>
            <person name="Shapiro H."/>
            <person name="Aerts A."/>
            <person name="Otillar R.P."/>
            <person name="Terry A.Y."/>
            <person name="Boore J.L."/>
            <person name="Simakov O."/>
            <person name="Marletaz F."/>
            <person name="Cho S.-J."/>
            <person name="Edsinger-Gonzales E."/>
            <person name="Havlak P."/>
            <person name="Kuo D.-H."/>
            <person name="Larsson T."/>
            <person name="Lv J."/>
            <person name="Arendt D."/>
            <person name="Savage R."/>
            <person name="Osoegawa K."/>
            <person name="de Jong P."/>
            <person name="Lindberg D.R."/>
            <person name="Seaver E.C."/>
            <person name="Weisblat D.A."/>
            <person name="Putnam N.H."/>
            <person name="Grigoriev I.V."/>
            <person name="Rokhsar D.S."/>
        </authorList>
    </citation>
    <scope>NUCLEOTIDE SEQUENCE</scope>
    <source>
        <strain evidence="9">I ESC-2004</strain>
    </source>
</reference>
<evidence type="ECO:0000256" key="6">
    <source>
        <dbReference type="SAM" id="Phobius"/>
    </source>
</evidence>
<evidence type="ECO:0000256" key="4">
    <source>
        <dbReference type="ARBA" id="ARBA00023136"/>
    </source>
</evidence>
<dbReference type="Pfam" id="PF10176">
    <property type="entry name" value="NEDD4_Bsd2"/>
    <property type="match status" value="2"/>
</dbReference>